<dbReference type="AlphaFoldDB" id="A0A455AU64"/>
<keyword evidence="3 7" id="KW-0645">Protease</keyword>
<dbReference type="InParanoid" id="A0A455AU64"/>
<dbReference type="InterPro" id="IPR018202">
    <property type="entry name" value="Ser_caboxypep_ser_AS"/>
</dbReference>
<evidence type="ECO:0000256" key="8">
    <source>
        <dbReference type="SAM" id="MobiDB-lite"/>
    </source>
</evidence>
<dbReference type="PANTHER" id="PTHR11802:SF502">
    <property type="entry name" value="LYSOSOMAL PROTECTIVE PROTEIN"/>
    <property type="match status" value="1"/>
</dbReference>
<evidence type="ECO:0000256" key="6">
    <source>
        <dbReference type="ARBA" id="ARBA00061741"/>
    </source>
</evidence>
<dbReference type="Pfam" id="PF00450">
    <property type="entry name" value="Peptidase_S10"/>
    <property type="match status" value="1"/>
</dbReference>
<evidence type="ECO:0000313" key="10">
    <source>
        <dbReference type="Proteomes" id="UP000248484"/>
    </source>
</evidence>
<dbReference type="GO" id="GO:0006508">
    <property type="term" value="P:proteolysis"/>
    <property type="evidence" value="ECO:0007669"/>
    <property type="project" value="UniProtKB-KW"/>
</dbReference>
<feature type="compositionally biased region" description="Polar residues" evidence="8">
    <location>
        <begin position="534"/>
        <end position="544"/>
    </location>
</feature>
<accession>A0A455AU64</accession>
<reference evidence="11" key="1">
    <citation type="submission" date="2025-08" db="UniProtKB">
        <authorList>
            <consortium name="RefSeq"/>
        </authorList>
    </citation>
    <scope>IDENTIFICATION</scope>
    <source>
        <tissue evidence="11">Muscle</tissue>
    </source>
</reference>
<comment type="similarity">
    <text evidence="1 7">Belongs to the peptidase S10 family.</text>
</comment>
<feature type="chain" id="PRO_5019741331" description="Carboxypeptidase" evidence="9">
    <location>
        <begin position="42"/>
        <end position="653"/>
    </location>
</feature>
<feature type="compositionally biased region" description="Polar residues" evidence="8">
    <location>
        <begin position="622"/>
        <end position="632"/>
    </location>
</feature>
<dbReference type="Gene3D" id="3.40.50.1820">
    <property type="entry name" value="alpha/beta hydrolase"/>
    <property type="match status" value="1"/>
</dbReference>
<feature type="signal peptide" evidence="9">
    <location>
        <begin position="1"/>
        <end position="41"/>
    </location>
</feature>
<name>A0A455AU64_PHYMC</name>
<proteinExistence type="inferred from homology"/>
<keyword evidence="9" id="KW-0732">Signal</keyword>
<evidence type="ECO:0000256" key="4">
    <source>
        <dbReference type="ARBA" id="ARBA00022801"/>
    </source>
</evidence>
<comment type="subunit">
    <text evidence="6">Heterodimer of a 32 kDa chain and a 20 kDa chain; disulfide-linked.</text>
</comment>
<dbReference type="GeneID" id="102975673"/>
<gene>
    <name evidence="11" type="primary">CTSA</name>
</gene>
<dbReference type="PROSITE" id="PS00131">
    <property type="entry name" value="CARBOXYPEPT_SER_SER"/>
    <property type="match status" value="1"/>
</dbReference>
<evidence type="ECO:0000313" key="11">
    <source>
        <dbReference type="RefSeq" id="XP_028339433.1"/>
    </source>
</evidence>
<comment type="function">
    <text evidence="5">Protective protein appears to be essential for both the activity of beta-galactosidase and neuraminidase, it associates with these enzymes and exerts a protective function necessary for their stability and activity. This protein is also a carboxypeptidase and can deamidate tachykinins.</text>
</comment>
<evidence type="ECO:0000256" key="9">
    <source>
        <dbReference type="SAM" id="SignalP"/>
    </source>
</evidence>
<dbReference type="PANTHER" id="PTHR11802">
    <property type="entry name" value="SERINE PROTEASE FAMILY S10 SERINE CARBOXYPEPTIDASE"/>
    <property type="match status" value="1"/>
</dbReference>
<dbReference type="EC" id="3.4.16.-" evidence="7"/>
<keyword evidence="4 7" id="KW-0378">Hydrolase</keyword>
<dbReference type="FunCoup" id="A0A455AU64">
    <property type="interactions" value="1313"/>
</dbReference>
<organism evidence="10 11">
    <name type="scientific">Physeter macrocephalus</name>
    <name type="common">Sperm whale</name>
    <name type="synonym">Physeter catodon</name>
    <dbReference type="NCBI Taxonomy" id="9755"/>
    <lineage>
        <taxon>Eukaryota</taxon>
        <taxon>Metazoa</taxon>
        <taxon>Chordata</taxon>
        <taxon>Craniata</taxon>
        <taxon>Vertebrata</taxon>
        <taxon>Euteleostomi</taxon>
        <taxon>Mammalia</taxon>
        <taxon>Eutheria</taxon>
        <taxon>Laurasiatheria</taxon>
        <taxon>Artiodactyla</taxon>
        <taxon>Whippomorpha</taxon>
        <taxon>Cetacea</taxon>
        <taxon>Odontoceti</taxon>
        <taxon>Physeteridae</taxon>
        <taxon>Physeter</taxon>
    </lineage>
</organism>
<dbReference type="FunFam" id="3.40.50.1820:FF:000335">
    <property type="entry name" value="Carboxypeptidase"/>
    <property type="match status" value="1"/>
</dbReference>
<dbReference type="GO" id="GO:0004185">
    <property type="term" value="F:serine-type carboxypeptidase activity"/>
    <property type="evidence" value="ECO:0007669"/>
    <property type="project" value="UniProtKB-UniRule"/>
</dbReference>
<feature type="region of interest" description="Disordered" evidence="8">
    <location>
        <begin position="526"/>
        <end position="575"/>
    </location>
</feature>
<dbReference type="GO" id="GO:0031647">
    <property type="term" value="P:regulation of protein stability"/>
    <property type="evidence" value="ECO:0007669"/>
    <property type="project" value="UniProtKB-ARBA"/>
</dbReference>
<protein>
    <recommendedName>
        <fullName evidence="7">Carboxypeptidase</fullName>
        <ecNumber evidence="7">3.4.16.-</ecNumber>
    </recommendedName>
</protein>
<keyword evidence="2 7" id="KW-0121">Carboxypeptidase</keyword>
<evidence type="ECO:0000256" key="5">
    <source>
        <dbReference type="ARBA" id="ARBA00054649"/>
    </source>
</evidence>
<dbReference type="Proteomes" id="UP000248484">
    <property type="component" value="Unplaced"/>
</dbReference>
<sequence>MTSLRGPPPGEQGREGAEMVRAALSPPFLLLLLSWAPRSEAAPDQDEIQCLPGLAKQPSFRQYSGYLRGSGSKHLHYWFVESQKDPKSSPVVLWLNGGPGCSSLDGLLTEHGPFLIQPDGATLEYNPYSWNLIANVLYLESPAGVGFSYSDDKSYATNDTEVAQSNFEALKDFFRLFPEYKDHELFLTGESYAGIYIPTLAVLVMQDPSMNLQGLAVGNGLSCYEQNDNSLVYFAYYHGLLGNRLWSSLQTHCCSQNKCNFYDNKDPECVTNLQEVSHIVGSSGLNVYNLYAPCAGGVPSHLRYEKDTVVVQDLGNTFTRLSPKRMWHQALLRSAGKVRLDPPCTNTTAASTYLNNPLVRKALHIPNQLPRWDVCNFLVNIQYHRLYQTMCSQYLKLLAAQKYRILLYNGDVDMACNFMGDEWFVDSLNQKMEVQRRPWLVDYGDGGEQIAGFVKEFSHITFLTIKGVLPISRAISSFFYSGALRTYAASSREKARCACSLHIGNGWKTFWTTVQRRQATARKWRSRAAAKTQVLGTSRDSVTRTPPPDPHGTARKDGRKGRGPTASGVYRVGRSCHTQDGGAAAARSLRGGTSACAARSPGPGHKMAAAALGRARRRRQNGRSSRTCSRVPSSPLRAVADARNPLGSRPLHC</sequence>
<dbReference type="PRINTS" id="PR00724">
    <property type="entry name" value="CRBOXYPTASEC"/>
</dbReference>
<dbReference type="InterPro" id="IPR001563">
    <property type="entry name" value="Peptidase_S10"/>
</dbReference>
<dbReference type="CTD" id="5476"/>
<evidence type="ECO:0000256" key="3">
    <source>
        <dbReference type="ARBA" id="ARBA00022670"/>
    </source>
</evidence>
<evidence type="ECO:0000256" key="7">
    <source>
        <dbReference type="RuleBase" id="RU361156"/>
    </source>
</evidence>
<evidence type="ECO:0000256" key="2">
    <source>
        <dbReference type="ARBA" id="ARBA00022645"/>
    </source>
</evidence>
<feature type="region of interest" description="Disordered" evidence="8">
    <location>
        <begin position="594"/>
        <end position="653"/>
    </location>
</feature>
<dbReference type="RefSeq" id="XP_028339433.1">
    <property type="nucleotide sequence ID" value="XM_028483632.2"/>
</dbReference>
<dbReference type="GO" id="GO:1904715">
    <property type="term" value="P:negative regulation of chaperone-mediated autophagy"/>
    <property type="evidence" value="ECO:0007669"/>
    <property type="project" value="UniProtKB-ARBA"/>
</dbReference>
<evidence type="ECO:0000256" key="1">
    <source>
        <dbReference type="ARBA" id="ARBA00009431"/>
    </source>
</evidence>
<dbReference type="SUPFAM" id="SSF53474">
    <property type="entry name" value="alpha/beta-Hydrolases"/>
    <property type="match status" value="1"/>
</dbReference>
<dbReference type="InterPro" id="IPR029058">
    <property type="entry name" value="AB_hydrolase_fold"/>
</dbReference>
<keyword evidence="10" id="KW-1185">Reference proteome</keyword>
<dbReference type="OrthoDB" id="443318at2759"/>